<dbReference type="PROSITE" id="PS50892">
    <property type="entry name" value="V_SNARE"/>
    <property type="match status" value="1"/>
</dbReference>
<keyword evidence="13" id="KW-1185">Reference proteome</keyword>
<dbReference type="CDD" id="cd14824">
    <property type="entry name" value="Longin"/>
    <property type="match status" value="1"/>
</dbReference>
<comment type="subcellular location">
    <subcellularLocation>
        <location evidence="1">Cell membrane</location>
        <topology evidence="1">Lipid-anchor</topology>
        <orientation evidence="1">Cytoplasmic side</orientation>
    </subcellularLocation>
</comment>
<evidence type="ECO:0000256" key="1">
    <source>
        <dbReference type="ARBA" id="ARBA00004342"/>
    </source>
</evidence>
<gene>
    <name evidence="12" type="ORF">SEMRO_412_G137770.1</name>
</gene>
<feature type="domain" description="Longin" evidence="10">
    <location>
        <begin position="7"/>
        <end position="131"/>
    </location>
</feature>
<dbReference type="SMART" id="SM01270">
    <property type="entry name" value="Longin"/>
    <property type="match status" value="1"/>
</dbReference>
<dbReference type="Proteomes" id="UP001153069">
    <property type="component" value="Unassembled WGS sequence"/>
</dbReference>
<dbReference type="Pfam" id="PF00957">
    <property type="entry name" value="Synaptobrevin"/>
    <property type="match status" value="1"/>
</dbReference>
<dbReference type="GO" id="GO:0006888">
    <property type="term" value="P:endoplasmic reticulum to Golgi vesicle-mediated transport"/>
    <property type="evidence" value="ECO:0007669"/>
    <property type="project" value="TreeGrafter"/>
</dbReference>
<evidence type="ECO:0000259" key="11">
    <source>
        <dbReference type="PROSITE" id="PS50892"/>
    </source>
</evidence>
<dbReference type="EMBL" id="CAICTM010000411">
    <property type="protein sequence ID" value="CAB9509947.1"/>
    <property type="molecule type" value="Genomic_DNA"/>
</dbReference>
<dbReference type="PANTHER" id="PTHR45806:SF1">
    <property type="entry name" value="SYNAPTOBREVIN HOMOLOG YKT6"/>
    <property type="match status" value="1"/>
</dbReference>
<dbReference type="PROSITE" id="PS50859">
    <property type="entry name" value="LONGIN"/>
    <property type="match status" value="1"/>
</dbReference>
<dbReference type="AlphaFoldDB" id="A0A9N8DWI6"/>
<evidence type="ECO:0000313" key="13">
    <source>
        <dbReference type="Proteomes" id="UP001153069"/>
    </source>
</evidence>
<dbReference type="InterPro" id="IPR001388">
    <property type="entry name" value="Synaptobrevin-like"/>
</dbReference>
<keyword evidence="8" id="KW-0636">Prenylation</keyword>
<dbReference type="SUPFAM" id="SSF64356">
    <property type="entry name" value="SNARE-like"/>
    <property type="match status" value="1"/>
</dbReference>
<keyword evidence="3" id="KW-1003">Cell membrane</keyword>
<feature type="domain" description="V-SNARE coiled-coil homology" evidence="11">
    <location>
        <begin position="142"/>
        <end position="202"/>
    </location>
</feature>
<keyword evidence="6" id="KW-0564">Palmitate</keyword>
<dbReference type="CDD" id="cd15867">
    <property type="entry name" value="R-SNARE_YKT6"/>
    <property type="match status" value="1"/>
</dbReference>
<keyword evidence="4" id="KW-0488">Methylation</keyword>
<keyword evidence="5" id="KW-0472">Membrane</keyword>
<dbReference type="GO" id="GO:0005484">
    <property type="term" value="F:SNAP receptor activity"/>
    <property type="evidence" value="ECO:0007669"/>
    <property type="project" value="TreeGrafter"/>
</dbReference>
<dbReference type="InterPro" id="IPR011012">
    <property type="entry name" value="Longin-like_dom_sf"/>
</dbReference>
<comment type="similarity">
    <text evidence="2">Belongs to the synaptobrevin family.</text>
</comment>
<dbReference type="InterPro" id="IPR042855">
    <property type="entry name" value="V_SNARE_CC"/>
</dbReference>
<sequence>MKVVGLAIVRTGQELNEPIPMSVATDLSSFGFFQRQSVKEMLMFLTKTFTKRTEPGQRQSITHEGYVVHCYVRSDGLGGTVTTDLEYPARVAFVLIGQMLEDFVAHVGGDDKWKTVTQPESITFPKLDEYLQKYQDPAEADKVTKIQKDLDETTQILHKTIDSVLERGVKLDNLVERSNDLSAQSKMFYKQAKKTNSCCVIS</sequence>
<evidence type="ECO:0000256" key="5">
    <source>
        <dbReference type="ARBA" id="ARBA00023136"/>
    </source>
</evidence>
<evidence type="ECO:0000256" key="4">
    <source>
        <dbReference type="ARBA" id="ARBA00022481"/>
    </source>
</evidence>
<proteinExistence type="inferred from homology"/>
<evidence type="ECO:0000259" key="10">
    <source>
        <dbReference type="PROSITE" id="PS50859"/>
    </source>
</evidence>
<evidence type="ECO:0000256" key="9">
    <source>
        <dbReference type="PROSITE-ProRule" id="PRU00290"/>
    </source>
</evidence>
<dbReference type="Gene3D" id="1.20.5.110">
    <property type="match status" value="1"/>
</dbReference>
<reference evidence="12" key="1">
    <citation type="submission" date="2020-06" db="EMBL/GenBank/DDBJ databases">
        <authorList>
            <consortium name="Plant Systems Biology data submission"/>
        </authorList>
    </citation>
    <scope>NUCLEOTIDE SEQUENCE</scope>
    <source>
        <strain evidence="12">D6</strain>
    </source>
</reference>
<dbReference type="GO" id="GO:0005794">
    <property type="term" value="C:Golgi apparatus"/>
    <property type="evidence" value="ECO:0007669"/>
    <property type="project" value="TreeGrafter"/>
</dbReference>
<keyword evidence="9" id="KW-0175">Coiled coil</keyword>
<evidence type="ECO:0000256" key="7">
    <source>
        <dbReference type="ARBA" id="ARBA00023288"/>
    </source>
</evidence>
<evidence type="ECO:0000256" key="6">
    <source>
        <dbReference type="ARBA" id="ARBA00023139"/>
    </source>
</evidence>
<evidence type="ECO:0000313" key="12">
    <source>
        <dbReference type="EMBL" id="CAB9509947.1"/>
    </source>
</evidence>
<dbReference type="GO" id="GO:0005886">
    <property type="term" value="C:plasma membrane"/>
    <property type="evidence" value="ECO:0007669"/>
    <property type="project" value="UniProtKB-SubCell"/>
</dbReference>
<name>A0A9N8DWI6_9STRA</name>
<dbReference type="InterPro" id="IPR045848">
    <property type="entry name" value="R-SNARE_YKT6"/>
</dbReference>
<dbReference type="PANTHER" id="PTHR45806">
    <property type="entry name" value="SYNAPTOBREVIN HOMOLOG YKT6"/>
    <property type="match status" value="1"/>
</dbReference>
<dbReference type="Pfam" id="PF13774">
    <property type="entry name" value="Longin"/>
    <property type="match status" value="1"/>
</dbReference>
<comment type="caution">
    <text evidence="12">The sequence shown here is derived from an EMBL/GenBank/DDBJ whole genome shotgun (WGS) entry which is preliminary data.</text>
</comment>
<dbReference type="InterPro" id="IPR010908">
    <property type="entry name" value="Longin_dom"/>
</dbReference>
<dbReference type="OrthoDB" id="27923at2759"/>
<evidence type="ECO:0000256" key="8">
    <source>
        <dbReference type="ARBA" id="ARBA00023289"/>
    </source>
</evidence>
<protein>
    <submittedName>
        <fullName evidence="12">Synaptobrevin homolog YKT6</fullName>
    </submittedName>
</protein>
<evidence type="ECO:0000256" key="2">
    <source>
        <dbReference type="ARBA" id="ARBA00008025"/>
    </source>
</evidence>
<dbReference type="PRINTS" id="PR00219">
    <property type="entry name" value="SYNAPTOBREVN"/>
</dbReference>
<dbReference type="SUPFAM" id="SSF58038">
    <property type="entry name" value="SNARE fusion complex"/>
    <property type="match status" value="1"/>
</dbReference>
<accession>A0A9N8DWI6</accession>
<evidence type="ECO:0000256" key="3">
    <source>
        <dbReference type="ARBA" id="ARBA00022475"/>
    </source>
</evidence>
<organism evidence="12 13">
    <name type="scientific">Seminavis robusta</name>
    <dbReference type="NCBI Taxonomy" id="568900"/>
    <lineage>
        <taxon>Eukaryota</taxon>
        <taxon>Sar</taxon>
        <taxon>Stramenopiles</taxon>
        <taxon>Ochrophyta</taxon>
        <taxon>Bacillariophyta</taxon>
        <taxon>Bacillariophyceae</taxon>
        <taxon>Bacillariophycidae</taxon>
        <taxon>Naviculales</taxon>
        <taxon>Naviculaceae</taxon>
        <taxon>Seminavis</taxon>
    </lineage>
</organism>
<dbReference type="Gene3D" id="3.30.450.50">
    <property type="entry name" value="Longin domain"/>
    <property type="match status" value="1"/>
</dbReference>
<keyword evidence="7" id="KW-0449">Lipoprotein</keyword>